<evidence type="ECO:0000256" key="1">
    <source>
        <dbReference type="SAM" id="SignalP"/>
    </source>
</evidence>
<sequence length="350" mass="38681">MKKLVYKYLITMLLIGCCVVDLSARGNIEKKKVVEKNYTVKDFTKLSIANSFGRVHVNTTDGNTVHVKVEVIARKNTEAKAMELLDQIQIQISQSAEEIGFVTEIDGKVNNRGSENFEVNYLVSMPKSNPLILKNSFGDSYVGDLNGRVDLKISYGNIKTERLNGNCDIKVSFGGGSFKRVASGSIEVKYSDVSFEQLGIVKFEQGYSDIEIGTAKTIDMTSKYGDMDIGRVEGIKGYMGYSDLVIGYLGVELDVESSYAGNFKIRQVSKQFQRVNLTGKFSNFKLGFEEGTNATFEVNVKYGDFDYSDSSIDLSYKNKSDNKADYKGKMGNGKGGTLSISSSYGNIDLE</sequence>
<evidence type="ECO:0000313" key="3">
    <source>
        <dbReference type="Proteomes" id="UP001065174"/>
    </source>
</evidence>
<evidence type="ECO:0008006" key="4">
    <source>
        <dbReference type="Google" id="ProtNLM"/>
    </source>
</evidence>
<dbReference type="EMBL" id="CP106679">
    <property type="protein sequence ID" value="UXP32459.1"/>
    <property type="molecule type" value="Genomic_DNA"/>
</dbReference>
<feature type="signal peptide" evidence="1">
    <location>
        <begin position="1"/>
        <end position="23"/>
    </location>
</feature>
<keyword evidence="3" id="KW-1185">Reference proteome</keyword>
<accession>A0ABY6CRJ1</accession>
<keyword evidence="1" id="KW-0732">Signal</keyword>
<protein>
    <recommendedName>
        <fullName evidence="4">Adhesin</fullName>
    </recommendedName>
</protein>
<feature type="chain" id="PRO_5045386431" description="Adhesin" evidence="1">
    <location>
        <begin position="24"/>
        <end position="350"/>
    </location>
</feature>
<gene>
    <name evidence="2" type="ORF">N6H18_00525</name>
</gene>
<evidence type="ECO:0000313" key="2">
    <source>
        <dbReference type="EMBL" id="UXP32459.1"/>
    </source>
</evidence>
<dbReference type="RefSeq" id="WP_262309894.1">
    <property type="nucleotide sequence ID" value="NZ_CP106679.1"/>
</dbReference>
<reference evidence="2" key="1">
    <citation type="submission" date="2022-09" db="EMBL/GenBank/DDBJ databases">
        <title>Comparative genomics and taxonomic characterization of three novel marine species of genus Reichenbachiella exhibiting antioxidant and polysaccharide degradation activities.</title>
        <authorList>
            <person name="Muhammad N."/>
            <person name="Lee Y.-J."/>
            <person name="Ko J."/>
            <person name="Kim S.-G."/>
        </authorList>
    </citation>
    <scope>NUCLEOTIDE SEQUENCE</scope>
    <source>
        <strain evidence="2">BKB1-1</strain>
    </source>
</reference>
<name>A0ABY6CRJ1_9BACT</name>
<proteinExistence type="predicted"/>
<dbReference type="Proteomes" id="UP001065174">
    <property type="component" value="Chromosome"/>
</dbReference>
<organism evidence="2 3">
    <name type="scientific">Reichenbachiella agarivorans</name>
    <dbReference type="NCBI Taxonomy" id="2979464"/>
    <lineage>
        <taxon>Bacteria</taxon>
        <taxon>Pseudomonadati</taxon>
        <taxon>Bacteroidota</taxon>
        <taxon>Cytophagia</taxon>
        <taxon>Cytophagales</taxon>
        <taxon>Reichenbachiellaceae</taxon>
        <taxon>Reichenbachiella</taxon>
    </lineage>
</organism>